<gene>
    <name evidence="3" type="primary">Necator_chrIV.g15077</name>
    <name evidence="3" type="ORF">RB195_001782</name>
</gene>
<name>A0ABR1DFW1_NECAM</name>
<keyword evidence="4" id="KW-1185">Reference proteome</keyword>
<accession>A0ABR1DFW1</accession>
<sequence length="277" mass="30882">MISLFILLYTIAVSHLHPFFGQAKWLTSRDHHFYKETLNMAENEKGVHVGSAPVQDPKKGHDPRIARFTASVLLLSTIGLSQLISQRLASGGALPVAQLLFLIFCAFTHEWNLVHGEGLTRHRRAYFDIVNVLETYQTRARTHGHLFQPDPPTPMVTFAGEGNQPGMTHEASTEKTDFTNARDAHYANMFQIAMKMNKEIEMMEKAEKEQAEKEQAEKAQQSQQKVSSQESPSSSQTGKPASKDGSKKSSKKAKARKKGSSKKSSSKKSKKANVVKM</sequence>
<feature type="signal peptide" evidence="2">
    <location>
        <begin position="1"/>
        <end position="16"/>
    </location>
</feature>
<protein>
    <submittedName>
        <fullName evidence="3">Uncharacterized protein</fullName>
    </submittedName>
</protein>
<proteinExistence type="predicted"/>
<keyword evidence="2" id="KW-0732">Signal</keyword>
<evidence type="ECO:0000313" key="3">
    <source>
        <dbReference type="EMBL" id="KAK6749377.1"/>
    </source>
</evidence>
<comment type="caution">
    <text evidence="3">The sequence shown here is derived from an EMBL/GenBank/DDBJ whole genome shotgun (WGS) entry which is preliminary data.</text>
</comment>
<feature type="compositionally biased region" description="Low complexity" evidence="1">
    <location>
        <begin position="218"/>
        <end position="240"/>
    </location>
</feature>
<feature type="compositionally biased region" description="Basic residues" evidence="1">
    <location>
        <begin position="248"/>
        <end position="277"/>
    </location>
</feature>
<evidence type="ECO:0000256" key="1">
    <source>
        <dbReference type="SAM" id="MobiDB-lite"/>
    </source>
</evidence>
<organism evidence="3 4">
    <name type="scientific">Necator americanus</name>
    <name type="common">Human hookworm</name>
    <dbReference type="NCBI Taxonomy" id="51031"/>
    <lineage>
        <taxon>Eukaryota</taxon>
        <taxon>Metazoa</taxon>
        <taxon>Ecdysozoa</taxon>
        <taxon>Nematoda</taxon>
        <taxon>Chromadorea</taxon>
        <taxon>Rhabditida</taxon>
        <taxon>Rhabditina</taxon>
        <taxon>Rhabditomorpha</taxon>
        <taxon>Strongyloidea</taxon>
        <taxon>Ancylostomatidae</taxon>
        <taxon>Bunostominae</taxon>
        <taxon>Necator</taxon>
    </lineage>
</organism>
<feature type="compositionally biased region" description="Basic and acidic residues" evidence="1">
    <location>
        <begin position="204"/>
        <end position="217"/>
    </location>
</feature>
<evidence type="ECO:0000256" key="2">
    <source>
        <dbReference type="SAM" id="SignalP"/>
    </source>
</evidence>
<feature type="region of interest" description="Disordered" evidence="1">
    <location>
        <begin position="204"/>
        <end position="277"/>
    </location>
</feature>
<dbReference type="Proteomes" id="UP001303046">
    <property type="component" value="Unassembled WGS sequence"/>
</dbReference>
<reference evidence="3 4" key="1">
    <citation type="submission" date="2023-08" db="EMBL/GenBank/DDBJ databases">
        <title>A Necator americanus chromosomal reference genome.</title>
        <authorList>
            <person name="Ilik V."/>
            <person name="Petrzelkova K.J."/>
            <person name="Pardy F."/>
            <person name="Fuh T."/>
            <person name="Niatou-Singa F.S."/>
            <person name="Gouil Q."/>
            <person name="Baker L."/>
            <person name="Ritchie M.E."/>
            <person name="Jex A.R."/>
            <person name="Gazzola D."/>
            <person name="Li H."/>
            <person name="Toshio Fujiwara R."/>
            <person name="Zhan B."/>
            <person name="Aroian R.V."/>
            <person name="Pafco B."/>
            <person name="Schwarz E.M."/>
        </authorList>
    </citation>
    <scope>NUCLEOTIDE SEQUENCE [LARGE SCALE GENOMIC DNA]</scope>
    <source>
        <strain evidence="3 4">Aroian</strain>
        <tissue evidence="3">Whole animal</tissue>
    </source>
</reference>
<evidence type="ECO:0000313" key="4">
    <source>
        <dbReference type="Proteomes" id="UP001303046"/>
    </source>
</evidence>
<feature type="chain" id="PRO_5045950070" evidence="2">
    <location>
        <begin position="17"/>
        <end position="277"/>
    </location>
</feature>
<dbReference type="EMBL" id="JAVFWL010000004">
    <property type="protein sequence ID" value="KAK6749377.1"/>
    <property type="molecule type" value="Genomic_DNA"/>
</dbReference>